<sequence>MILVIGDIIVDEFIWGDVSRISPEAPVPVVNVDRIDRRLGGSANVVRNLHALNTRSAMFGLVGDDEAGQWVKTRLSELDSDNRGVVTKSNDRPTAIKTRIIARHQQVVRYDREWTQPAMPETQAKILSSLEAVLPESTATILSDYGKGVLTPDFIRQLIQRLHGAIIGVDPKPEHTDAYRGATFITPNLTEAAAMAGMQPRNDDANAEAIAKKLHAELELKYVLLTRSERGMTLYDGKQSHHIPTAARDVFDVTGAGDTVIAVFTACLARGDDPLSAAIIANRAAGVVVGKVGTATANWDEIESH</sequence>
<keyword evidence="1 4" id="KW-0808">Transferase</keyword>
<evidence type="ECO:0000259" key="3">
    <source>
        <dbReference type="Pfam" id="PF00294"/>
    </source>
</evidence>
<dbReference type="SUPFAM" id="SSF53613">
    <property type="entry name" value="Ribokinase-like"/>
    <property type="match status" value="1"/>
</dbReference>
<name>A0A2K8L733_9PROT</name>
<protein>
    <submittedName>
        <fullName evidence="4">D-beta-D-heptose 7-phosphate kinase</fullName>
        <ecNumber evidence="4">2.7.1.167</ecNumber>
        <ecNumber evidence="4">2.7.7.70</ecNumber>
    </submittedName>
</protein>
<evidence type="ECO:0000256" key="1">
    <source>
        <dbReference type="ARBA" id="ARBA00022679"/>
    </source>
</evidence>
<accession>A0A2K8L733</accession>
<proteinExistence type="predicted"/>
<dbReference type="PANTHER" id="PTHR46969:SF1">
    <property type="entry name" value="BIFUNCTIONAL PROTEIN HLDE"/>
    <property type="match status" value="1"/>
</dbReference>
<dbReference type="OrthoDB" id="5290528at2"/>
<dbReference type="GO" id="GO:0005829">
    <property type="term" value="C:cytosol"/>
    <property type="evidence" value="ECO:0007669"/>
    <property type="project" value="TreeGrafter"/>
</dbReference>
<dbReference type="NCBIfam" id="TIGR02198">
    <property type="entry name" value="rfaE_dom_I"/>
    <property type="match status" value="1"/>
</dbReference>
<keyword evidence="5" id="KW-1185">Reference proteome</keyword>
<dbReference type="PANTHER" id="PTHR46969">
    <property type="entry name" value="BIFUNCTIONAL PROTEIN HLDE"/>
    <property type="match status" value="1"/>
</dbReference>
<dbReference type="Pfam" id="PF00294">
    <property type="entry name" value="PfkB"/>
    <property type="match status" value="1"/>
</dbReference>
<dbReference type="EC" id="2.7.7.70" evidence="4"/>
<dbReference type="RefSeq" id="WP_100265452.1">
    <property type="nucleotide sequence ID" value="NZ_CP018800.1"/>
</dbReference>
<evidence type="ECO:0000313" key="5">
    <source>
        <dbReference type="Proteomes" id="UP000231637"/>
    </source>
</evidence>
<dbReference type="CDD" id="cd01172">
    <property type="entry name" value="RfaE_like"/>
    <property type="match status" value="1"/>
</dbReference>
<dbReference type="GO" id="GO:0016773">
    <property type="term" value="F:phosphotransferase activity, alcohol group as acceptor"/>
    <property type="evidence" value="ECO:0007669"/>
    <property type="project" value="InterPro"/>
</dbReference>
<gene>
    <name evidence="4" type="ORF">Ga0123462_1195</name>
</gene>
<evidence type="ECO:0000313" key="4">
    <source>
        <dbReference type="EMBL" id="ATX82059.1"/>
    </source>
</evidence>
<dbReference type="GO" id="GO:0033786">
    <property type="term" value="F:heptose-1-phosphate adenylyltransferase activity"/>
    <property type="evidence" value="ECO:0007669"/>
    <property type="project" value="TreeGrafter"/>
</dbReference>
<keyword evidence="2 4" id="KW-0418">Kinase</keyword>
<dbReference type="InterPro" id="IPR011913">
    <property type="entry name" value="RfaE_dom_I"/>
</dbReference>
<feature type="domain" description="Carbohydrate kinase PfkB" evidence="3">
    <location>
        <begin position="4"/>
        <end position="298"/>
    </location>
</feature>
<dbReference type="Proteomes" id="UP000231637">
    <property type="component" value="Chromosome"/>
</dbReference>
<dbReference type="InterPro" id="IPR011611">
    <property type="entry name" value="PfkB_dom"/>
</dbReference>
<keyword evidence="4" id="KW-0548">Nucleotidyltransferase</keyword>
<dbReference type="EC" id="2.7.1.167" evidence="4"/>
<dbReference type="InterPro" id="IPR029056">
    <property type="entry name" value="Ribokinase-like"/>
</dbReference>
<dbReference type="GO" id="GO:0033785">
    <property type="term" value="F:heptose 7-phosphate kinase activity"/>
    <property type="evidence" value="ECO:0007669"/>
    <property type="project" value="UniProtKB-EC"/>
</dbReference>
<evidence type="ECO:0000256" key="2">
    <source>
        <dbReference type="ARBA" id="ARBA00022777"/>
    </source>
</evidence>
<organism evidence="4 5">
    <name type="scientific">Mariprofundus ferrinatatus</name>
    <dbReference type="NCBI Taxonomy" id="1921087"/>
    <lineage>
        <taxon>Bacteria</taxon>
        <taxon>Pseudomonadati</taxon>
        <taxon>Pseudomonadota</taxon>
        <taxon>Candidatius Mariprofundia</taxon>
        <taxon>Mariprofundales</taxon>
        <taxon>Mariprofundaceae</taxon>
        <taxon>Mariprofundus</taxon>
    </lineage>
</organism>
<dbReference type="EMBL" id="CP018800">
    <property type="protein sequence ID" value="ATX82059.1"/>
    <property type="molecule type" value="Genomic_DNA"/>
</dbReference>
<dbReference type="Gene3D" id="3.40.1190.20">
    <property type="match status" value="1"/>
</dbReference>
<dbReference type="KEGG" id="mfn:Ga0123462_1195"/>
<reference evidence="4 5" key="1">
    <citation type="submission" date="2016-12" db="EMBL/GenBank/DDBJ databases">
        <title>Isolation and genomic insights into novel planktonic Zetaproteobacteria from stratified waters of the Chesapeake Bay.</title>
        <authorList>
            <person name="McAllister S.M."/>
            <person name="Kato S."/>
            <person name="Chan C.S."/>
            <person name="Chiu B.K."/>
            <person name="Field E.K."/>
        </authorList>
    </citation>
    <scope>NUCLEOTIDE SEQUENCE [LARGE SCALE GENOMIC DNA]</scope>
    <source>
        <strain evidence="4 5">CP-8</strain>
    </source>
</reference>
<dbReference type="AlphaFoldDB" id="A0A2K8L733"/>